<gene>
    <name evidence="1" type="ORF">Bfra_010177</name>
</gene>
<dbReference type="GeneID" id="59264202"/>
<keyword evidence="2" id="KW-1185">Reference proteome</keyword>
<sequence>MSSSTTLISSSYLLARSSSLRSGYTDGSEVESTSDGNLMLDYHCNTRFDRNFRTATWPFPFESNFGLHGKISAIT</sequence>
<comment type="caution">
    <text evidence="1">The sequence shown here is derived from an EMBL/GenBank/DDBJ whole genome shotgun (WGS) entry which is preliminary data.</text>
</comment>
<dbReference type="EMBL" id="JABFCT010000015">
    <property type="protein sequence ID" value="KAF5870031.1"/>
    <property type="molecule type" value="Genomic_DNA"/>
</dbReference>
<dbReference type="RefSeq" id="XP_037188978.1">
    <property type="nucleotide sequence ID" value="XM_037340510.1"/>
</dbReference>
<organism evidence="1 2">
    <name type="scientific">Botrytis fragariae</name>
    <dbReference type="NCBI Taxonomy" id="1964551"/>
    <lineage>
        <taxon>Eukaryota</taxon>
        <taxon>Fungi</taxon>
        <taxon>Dikarya</taxon>
        <taxon>Ascomycota</taxon>
        <taxon>Pezizomycotina</taxon>
        <taxon>Leotiomycetes</taxon>
        <taxon>Helotiales</taxon>
        <taxon>Sclerotiniaceae</taxon>
        <taxon>Botrytis</taxon>
    </lineage>
</organism>
<dbReference type="OrthoDB" id="3522500at2759"/>
<evidence type="ECO:0000313" key="1">
    <source>
        <dbReference type="EMBL" id="KAF5870031.1"/>
    </source>
</evidence>
<proteinExistence type="predicted"/>
<name>A0A8H6EF87_9HELO</name>
<protein>
    <submittedName>
        <fullName evidence="1">Uncharacterized protein</fullName>
    </submittedName>
</protein>
<accession>A0A8H6EF87</accession>
<reference evidence="1 2" key="1">
    <citation type="journal article" date="2020" name="Phytopathology">
        <title>A high-quality genome resource of Botrytis fragariae, a new and rapidly spreading fungal pathogen causing strawberry gray mold in the U.S.A.</title>
        <authorList>
            <person name="Wu Y."/>
            <person name="Saski C.A."/>
            <person name="Schnabel G."/>
            <person name="Xiao S."/>
            <person name="Hu M."/>
        </authorList>
    </citation>
    <scope>NUCLEOTIDE SEQUENCE [LARGE SCALE GENOMIC DNA]</scope>
    <source>
        <strain evidence="1 2">BVB16</strain>
    </source>
</reference>
<dbReference type="AlphaFoldDB" id="A0A8H6EF87"/>
<dbReference type="Proteomes" id="UP000531561">
    <property type="component" value="Unassembled WGS sequence"/>
</dbReference>
<evidence type="ECO:0000313" key="2">
    <source>
        <dbReference type="Proteomes" id="UP000531561"/>
    </source>
</evidence>